<evidence type="ECO:0000313" key="9">
    <source>
        <dbReference type="EMBL" id="WOZ55740.1"/>
    </source>
</evidence>
<keyword evidence="3" id="KW-0808">Transferase</keyword>
<dbReference type="Gene3D" id="1.10.443.10">
    <property type="entry name" value="Intergrase catalytic core"/>
    <property type="match status" value="1"/>
</dbReference>
<dbReference type="GO" id="GO:0003677">
    <property type="term" value="F:DNA binding"/>
    <property type="evidence" value="ECO:0007669"/>
    <property type="project" value="UniProtKB-KW"/>
</dbReference>
<dbReference type="GO" id="GO:0016740">
    <property type="term" value="F:transferase activity"/>
    <property type="evidence" value="ECO:0007669"/>
    <property type="project" value="UniProtKB-KW"/>
</dbReference>
<feature type="domain" description="Tyr recombinase" evidence="8">
    <location>
        <begin position="201"/>
        <end position="379"/>
    </location>
</feature>
<keyword evidence="10" id="KW-1185">Reference proteome</keyword>
<evidence type="ECO:0000313" key="10">
    <source>
        <dbReference type="Proteomes" id="UP001301519"/>
    </source>
</evidence>
<dbReference type="InterPro" id="IPR002104">
    <property type="entry name" value="Integrase_catalytic"/>
</dbReference>
<keyword evidence="6" id="KW-0233">DNA recombination</keyword>
<dbReference type="PANTHER" id="PTHR30349">
    <property type="entry name" value="PHAGE INTEGRASE-RELATED"/>
    <property type="match status" value="1"/>
</dbReference>
<protein>
    <recommendedName>
        <fullName evidence="2">Integrase</fullName>
    </recommendedName>
</protein>
<dbReference type="GO" id="GO:0015074">
    <property type="term" value="P:DNA integration"/>
    <property type="evidence" value="ECO:0007669"/>
    <property type="project" value="InterPro"/>
</dbReference>
<dbReference type="PROSITE" id="PS51898">
    <property type="entry name" value="TYR_RECOMBINASE"/>
    <property type="match status" value="1"/>
</dbReference>
<dbReference type="InterPro" id="IPR050090">
    <property type="entry name" value="Tyrosine_recombinase_XerCD"/>
</dbReference>
<gene>
    <name evidence="9" type="ORF">HTVC041P_gp6</name>
</gene>
<dbReference type="InterPro" id="IPR013762">
    <property type="entry name" value="Integrase-like_cat_sf"/>
</dbReference>
<comment type="similarity">
    <text evidence="1">Belongs to the 'phage' integrase family.</text>
</comment>
<keyword evidence="4" id="KW-0378">Hydrolase</keyword>
<evidence type="ECO:0000256" key="2">
    <source>
        <dbReference type="ARBA" id="ARBA00016082"/>
    </source>
</evidence>
<dbReference type="SUPFAM" id="SSF56349">
    <property type="entry name" value="DNA breaking-rejoining enzymes"/>
    <property type="match status" value="1"/>
</dbReference>
<evidence type="ECO:0000256" key="1">
    <source>
        <dbReference type="ARBA" id="ARBA00008857"/>
    </source>
</evidence>
<accession>A0AAX4G2N6</accession>
<dbReference type="CDD" id="cd00397">
    <property type="entry name" value="DNA_BRE_C"/>
    <property type="match status" value="1"/>
</dbReference>
<evidence type="ECO:0000256" key="5">
    <source>
        <dbReference type="ARBA" id="ARBA00023125"/>
    </source>
</evidence>
<dbReference type="EMBL" id="OR420753">
    <property type="protein sequence ID" value="WOZ55740.1"/>
    <property type="molecule type" value="Genomic_DNA"/>
</dbReference>
<evidence type="ECO:0000256" key="7">
    <source>
        <dbReference type="ARBA" id="ARBA00023195"/>
    </source>
</evidence>
<dbReference type="PANTHER" id="PTHR30349:SF41">
    <property type="entry name" value="INTEGRASE_RECOMBINASE PROTEIN MJ0367-RELATED"/>
    <property type="match status" value="1"/>
</dbReference>
<evidence type="ECO:0000256" key="3">
    <source>
        <dbReference type="ARBA" id="ARBA00022679"/>
    </source>
</evidence>
<evidence type="ECO:0000259" key="8">
    <source>
        <dbReference type="PROSITE" id="PS51898"/>
    </source>
</evidence>
<keyword evidence="7" id="KW-1179">Viral genome integration</keyword>
<dbReference type="GO" id="GO:0075713">
    <property type="term" value="P:establishment of integrated proviral latency"/>
    <property type="evidence" value="ECO:0007669"/>
    <property type="project" value="UniProtKB-KW"/>
</dbReference>
<organism evidence="9 10">
    <name type="scientific">Pelagibacter phage HTVC041P</name>
    <dbReference type="NCBI Taxonomy" id="3072833"/>
    <lineage>
        <taxon>Viruses</taxon>
        <taxon>Duplodnaviria</taxon>
        <taxon>Heunggongvirae</taxon>
        <taxon>Uroviricota</taxon>
        <taxon>Caudoviricetes</taxon>
        <taxon>Autographivirales</taxon>
        <taxon>Autographivirales incertae sedis</taxon>
        <taxon>Aequorvirus</taxon>
        <taxon>Aequorvirus HTVC041P</taxon>
    </lineage>
</organism>
<keyword evidence="7" id="KW-0229">DNA integration</keyword>
<name>A0AAX4G2N6_9CAUD</name>
<dbReference type="GO" id="GO:0044826">
    <property type="term" value="P:viral genome integration into host DNA"/>
    <property type="evidence" value="ECO:0007669"/>
    <property type="project" value="UniProtKB-KW"/>
</dbReference>
<dbReference type="GO" id="GO:0006310">
    <property type="term" value="P:DNA recombination"/>
    <property type="evidence" value="ECO:0007669"/>
    <property type="project" value="UniProtKB-KW"/>
</dbReference>
<evidence type="ECO:0000256" key="4">
    <source>
        <dbReference type="ARBA" id="ARBA00022801"/>
    </source>
</evidence>
<evidence type="ECO:0000256" key="6">
    <source>
        <dbReference type="ARBA" id="ARBA00023172"/>
    </source>
</evidence>
<dbReference type="InterPro" id="IPR011010">
    <property type="entry name" value="DNA_brk_join_enz"/>
</dbReference>
<dbReference type="Pfam" id="PF00589">
    <property type="entry name" value="Phage_integrase"/>
    <property type="match status" value="1"/>
</dbReference>
<sequence>MELPKGIYQRGNSLQVMTRKRVKGQDKPLVLSGAIQIEEYTSLQEAIDEAVKLKELQRKEIATTGFNNTLKKKVRTVGVLGEVIDAVLKEKEHMASYVNHKIYAKDVLQYFPRDIKLHEMQTQQHYKDFKVKMQELILARPNNNLGSFNTRSLNKRLGFLRDVFKYALSNRLLSSDKLLDSSPDAIGRHMGWKNEAVIETKQKNIISPQDEQDIVDEATFDGEQEFVDAFRWLLNGYGMRIEFEFQKLTIDCIKFPRGKDTKFTINFFRNKTKKWSGDLPMNEVTKEIALRYRSVAFARADKKLFPTMTKRKLRTLFERYSKRLQLDITPYCTKHTFITRLAENKTPIKTISKLAGISQDTALKYYNQVTDEGMEEAMQSLENDSSKVVSMFGHNRKVVK</sequence>
<dbReference type="GO" id="GO:0016787">
    <property type="term" value="F:hydrolase activity"/>
    <property type="evidence" value="ECO:0007669"/>
    <property type="project" value="UniProtKB-KW"/>
</dbReference>
<proteinExistence type="inferred from homology"/>
<keyword evidence="5" id="KW-0238">DNA-binding</keyword>
<dbReference type="Proteomes" id="UP001301519">
    <property type="component" value="Segment"/>
</dbReference>
<keyword evidence="7" id="KW-1160">Virus entry into host cell</keyword>
<reference evidence="9 10" key="1">
    <citation type="submission" date="2023-08" db="EMBL/GenBank/DDBJ databases">
        <authorList>
            <person name="Du S."/>
            <person name="Wu Z."/>
            <person name="Wu Y."/>
            <person name="Yang M."/>
            <person name="Shao J."/>
            <person name="Liu H."/>
            <person name="Zhao Y."/>
            <person name="Zhang Z."/>
        </authorList>
    </citation>
    <scope>NUCLEOTIDE SEQUENCE [LARGE SCALE GENOMIC DNA]</scope>
</reference>